<evidence type="ECO:0000256" key="1">
    <source>
        <dbReference type="ARBA" id="ARBA00023239"/>
    </source>
</evidence>
<evidence type="ECO:0000313" key="4">
    <source>
        <dbReference type="EMBL" id="MBF4767780.1"/>
    </source>
</evidence>
<reference evidence="4" key="1">
    <citation type="submission" date="2020-11" db="EMBL/GenBank/DDBJ databases">
        <title>Nocardioides cynanchi sp. nov., isolated from soil of rhizosphere of Cynanchum wilfordii.</title>
        <authorList>
            <person name="Lee J.-S."/>
            <person name="Suh M.K."/>
            <person name="Kim J.-S."/>
        </authorList>
    </citation>
    <scope>NUCLEOTIDE SEQUENCE</scope>
    <source>
        <strain evidence="4">KCTC 19276</strain>
    </source>
</reference>
<proteinExistence type="predicted"/>
<accession>A0A930VN46</accession>
<dbReference type="GO" id="GO:0008684">
    <property type="term" value="F:2-oxopent-4-enoate hydratase activity"/>
    <property type="evidence" value="ECO:0007669"/>
    <property type="project" value="TreeGrafter"/>
</dbReference>
<evidence type="ECO:0000259" key="3">
    <source>
        <dbReference type="Pfam" id="PF01557"/>
    </source>
</evidence>
<dbReference type="GO" id="GO:0016787">
    <property type="term" value="F:hydrolase activity"/>
    <property type="evidence" value="ECO:0007669"/>
    <property type="project" value="UniProtKB-KW"/>
</dbReference>
<dbReference type="EMBL" id="JADKPO010000009">
    <property type="protein sequence ID" value="MBF4767780.1"/>
    <property type="molecule type" value="Genomic_DNA"/>
</dbReference>
<keyword evidence="1" id="KW-0456">Lyase</keyword>
<dbReference type="InterPro" id="IPR036663">
    <property type="entry name" value="Fumarylacetoacetase_C_sf"/>
</dbReference>
<name>A0A930VN46_9ACTN</name>
<evidence type="ECO:0000313" key="5">
    <source>
        <dbReference type="Proteomes" id="UP000660668"/>
    </source>
</evidence>
<gene>
    <name evidence="4" type="ORF">ISU10_08375</name>
</gene>
<dbReference type="Gene3D" id="3.90.850.10">
    <property type="entry name" value="Fumarylacetoacetase-like, C-terminal domain"/>
    <property type="match status" value="1"/>
</dbReference>
<keyword evidence="4" id="KW-0378">Hydrolase</keyword>
<dbReference type="SUPFAM" id="SSF56529">
    <property type="entry name" value="FAH"/>
    <property type="match status" value="1"/>
</dbReference>
<evidence type="ECO:0000256" key="2">
    <source>
        <dbReference type="SAM" id="MobiDB-lite"/>
    </source>
</evidence>
<dbReference type="Pfam" id="PF01557">
    <property type="entry name" value="FAA_hydrolase"/>
    <property type="match status" value="1"/>
</dbReference>
<feature type="domain" description="Fumarylacetoacetase-like C-terminal" evidence="3">
    <location>
        <begin position="74"/>
        <end position="244"/>
    </location>
</feature>
<dbReference type="PANTHER" id="PTHR30143:SF0">
    <property type="entry name" value="2-KETO-4-PENTENOATE HYDRATASE"/>
    <property type="match status" value="1"/>
</dbReference>
<dbReference type="InterPro" id="IPR011234">
    <property type="entry name" value="Fumarylacetoacetase-like_C"/>
</dbReference>
<feature type="region of interest" description="Disordered" evidence="2">
    <location>
        <begin position="1"/>
        <end position="21"/>
    </location>
</feature>
<keyword evidence="5" id="KW-1185">Reference proteome</keyword>
<sequence length="251" mass="26699">MRTRQPIAPLTSPESSSSLDVDDAYQIQQEMVRLILDADGGRPIGYKLGLTSKPMQEMLGVDQPDYAPVLSSMVFPDGHTVDLDRYIQPRVEAEIALVLGEDLTGPGVTPMQAWRAVDGAVAAIEMVDSRIQDWKIGLVDTISDLASSAATILASRVVPLDGWDPRLTGMVVSRNGRVADSGAGAAALGDPVGAVAWLANTLAPYGVTLEAGWFVMTGALHRAFPVEAGDVVRADFDRLGSVTVHFTRGQS</sequence>
<dbReference type="Proteomes" id="UP000660668">
    <property type="component" value="Unassembled WGS sequence"/>
</dbReference>
<dbReference type="PANTHER" id="PTHR30143">
    <property type="entry name" value="ACID HYDRATASE"/>
    <property type="match status" value="1"/>
</dbReference>
<dbReference type="AlphaFoldDB" id="A0A930VN46"/>
<comment type="caution">
    <text evidence="4">The sequence shown here is derived from an EMBL/GenBank/DDBJ whole genome shotgun (WGS) entry which is preliminary data.</text>
</comment>
<dbReference type="InterPro" id="IPR050772">
    <property type="entry name" value="Hydratase-Decarb/MhpD_sf"/>
</dbReference>
<organism evidence="4 5">
    <name type="scientific">Nocardioides agariphilus</name>
    <dbReference type="NCBI Taxonomy" id="433664"/>
    <lineage>
        <taxon>Bacteria</taxon>
        <taxon>Bacillati</taxon>
        <taxon>Actinomycetota</taxon>
        <taxon>Actinomycetes</taxon>
        <taxon>Propionibacteriales</taxon>
        <taxon>Nocardioidaceae</taxon>
        <taxon>Nocardioides</taxon>
    </lineage>
</organism>
<dbReference type="GO" id="GO:0005737">
    <property type="term" value="C:cytoplasm"/>
    <property type="evidence" value="ECO:0007669"/>
    <property type="project" value="TreeGrafter"/>
</dbReference>
<protein>
    <submittedName>
        <fullName evidence="4">Fumarylacetoacetate hydrolase family protein</fullName>
    </submittedName>
</protein>